<dbReference type="InterPro" id="IPR029021">
    <property type="entry name" value="Prot-tyrosine_phosphatase-like"/>
</dbReference>
<evidence type="ECO:0000256" key="3">
    <source>
        <dbReference type="ARBA" id="ARBA00022801"/>
    </source>
</evidence>
<reference evidence="6" key="1">
    <citation type="journal article" date="2023" name="G3 (Bethesda)">
        <title>A reference genome for the long-term kleptoplast-retaining sea slug Elysia crispata morphotype clarki.</title>
        <authorList>
            <person name="Eastman K.E."/>
            <person name="Pendleton A.L."/>
            <person name="Shaikh M.A."/>
            <person name="Suttiyut T."/>
            <person name="Ogas R."/>
            <person name="Tomko P."/>
            <person name="Gavelis G."/>
            <person name="Widhalm J.R."/>
            <person name="Wisecaver J.H."/>
        </authorList>
    </citation>
    <scope>NUCLEOTIDE SEQUENCE</scope>
    <source>
        <strain evidence="6">ECLA1</strain>
    </source>
</reference>
<dbReference type="GO" id="GO:0004725">
    <property type="term" value="F:protein tyrosine phosphatase activity"/>
    <property type="evidence" value="ECO:0007669"/>
    <property type="project" value="UniProtKB-EC"/>
</dbReference>
<evidence type="ECO:0000256" key="1">
    <source>
        <dbReference type="ARBA" id="ARBA00009580"/>
    </source>
</evidence>
<dbReference type="EC" id="3.1.3.48" evidence="2"/>
<dbReference type="Proteomes" id="UP001283361">
    <property type="component" value="Unassembled WGS sequence"/>
</dbReference>
<sequence length="312" mass="35382">MLHTGLPEAESQEKIHVESSISKLCDCFREVCSPYINLSLDENVGFKLSSKNIQELQRGDYVWPGRQTKPDFCCPFVLLAHAYSRTIVVIRAKKMSEAVQNKEYLDQSDLSDKEDAETLDLSPFKVDWLDLEFADCHHKLGISALPGCRFKDTWRSMTYDIDCLKGMKIEEVFCFCTKGDLYMYRATDLLNKYAEAGINCHHYPIEDGHVPEMAKLMGLLDEIKGCLTSGKKTLLHCYGGIGRSCAVAACLLMVLDPTLSQDDAKQRLKDLKGDAAIRSVKQYNFVTDFRTVLTKYLENQENRNGESRSVSR</sequence>
<dbReference type="InterPro" id="IPR022778">
    <property type="entry name" value="CDKN3"/>
</dbReference>
<keyword evidence="7" id="KW-1185">Reference proteome</keyword>
<keyword evidence="4" id="KW-0904">Protein phosphatase</keyword>
<accession>A0AAE0YK00</accession>
<dbReference type="PROSITE" id="PS50056">
    <property type="entry name" value="TYR_PHOSPHATASE_2"/>
    <property type="match status" value="1"/>
</dbReference>
<dbReference type="Pfam" id="PF05706">
    <property type="entry name" value="CDKN3"/>
    <property type="match status" value="1"/>
</dbReference>
<name>A0AAE0YK00_9GAST</name>
<dbReference type="InterPro" id="IPR050561">
    <property type="entry name" value="PTP"/>
</dbReference>
<comment type="similarity">
    <text evidence="1">Belongs to the protein-tyrosine phosphatase family.</text>
</comment>
<evidence type="ECO:0000313" key="6">
    <source>
        <dbReference type="EMBL" id="KAK3748255.1"/>
    </source>
</evidence>
<evidence type="ECO:0000313" key="7">
    <source>
        <dbReference type="Proteomes" id="UP001283361"/>
    </source>
</evidence>
<dbReference type="Gene3D" id="3.90.190.10">
    <property type="entry name" value="Protein tyrosine phosphatase superfamily"/>
    <property type="match status" value="1"/>
</dbReference>
<dbReference type="AlphaFoldDB" id="A0AAE0YK00"/>
<dbReference type="PANTHER" id="PTHR23339">
    <property type="entry name" value="TYROSINE SPECIFIC PROTEIN PHOSPHATASE AND DUAL SPECIFICITY PROTEIN PHOSPHATASE"/>
    <property type="match status" value="1"/>
</dbReference>
<feature type="domain" description="Tyrosine specific protein phosphatases" evidence="5">
    <location>
        <begin position="214"/>
        <end position="283"/>
    </location>
</feature>
<comment type="caution">
    <text evidence="6">The sequence shown here is derived from an EMBL/GenBank/DDBJ whole genome shotgun (WGS) entry which is preliminary data.</text>
</comment>
<gene>
    <name evidence="6" type="ORF">RRG08_039508</name>
</gene>
<protein>
    <recommendedName>
        <fullName evidence="2">protein-tyrosine-phosphatase</fullName>
        <ecNumber evidence="2">3.1.3.48</ecNumber>
    </recommendedName>
</protein>
<evidence type="ECO:0000259" key="5">
    <source>
        <dbReference type="PROSITE" id="PS50056"/>
    </source>
</evidence>
<keyword evidence="3" id="KW-0378">Hydrolase</keyword>
<dbReference type="CDD" id="cd14505">
    <property type="entry name" value="CDKN3-like"/>
    <property type="match status" value="1"/>
</dbReference>
<evidence type="ECO:0000256" key="4">
    <source>
        <dbReference type="ARBA" id="ARBA00022912"/>
    </source>
</evidence>
<dbReference type="InterPro" id="IPR000387">
    <property type="entry name" value="Tyr_Pase_dom"/>
</dbReference>
<dbReference type="FunFam" id="3.90.190.10:FF:000157">
    <property type="entry name" value="Protein-tyrosine phosphatase"/>
    <property type="match status" value="1"/>
</dbReference>
<dbReference type="EMBL" id="JAWDGP010006036">
    <property type="protein sequence ID" value="KAK3748255.1"/>
    <property type="molecule type" value="Genomic_DNA"/>
</dbReference>
<proteinExistence type="inferred from homology"/>
<dbReference type="SUPFAM" id="SSF52799">
    <property type="entry name" value="(Phosphotyrosine protein) phosphatases II"/>
    <property type="match status" value="1"/>
</dbReference>
<organism evidence="6 7">
    <name type="scientific">Elysia crispata</name>
    <name type="common">lettuce slug</name>
    <dbReference type="NCBI Taxonomy" id="231223"/>
    <lineage>
        <taxon>Eukaryota</taxon>
        <taxon>Metazoa</taxon>
        <taxon>Spiralia</taxon>
        <taxon>Lophotrochozoa</taxon>
        <taxon>Mollusca</taxon>
        <taxon>Gastropoda</taxon>
        <taxon>Heterobranchia</taxon>
        <taxon>Euthyneura</taxon>
        <taxon>Panpulmonata</taxon>
        <taxon>Sacoglossa</taxon>
        <taxon>Placobranchoidea</taxon>
        <taxon>Plakobranchidae</taxon>
        <taxon>Elysia</taxon>
    </lineage>
</organism>
<evidence type="ECO:0000256" key="2">
    <source>
        <dbReference type="ARBA" id="ARBA00013064"/>
    </source>
</evidence>